<sequence length="270" mass="31197">MKSKRQVDTKREKIVTEALIGMLKDNISDIDVKINDDKKLQLRGVDLKIKSESIFGDGTYHAVDCKAATDYIVEVGEKGLPTFAMELGSTQKEEFRIGWAISDSDEFYSDTEYYVFQWIFLHQGSFPLCSPEDIAKIEVKVVSKKNLKEFIESVSEKVEPKAELRNPINLTYENIEKLYNFFSKYSEISKENRDIKETITTKKKVFSINIDKKKRLKMSPVDYKNCNKKGPKLVFTPKTVKEEQPLNLVIPKYYLDSISIYKRELTKGKG</sequence>
<evidence type="ECO:0000313" key="2">
    <source>
        <dbReference type="EMBL" id="SPS11372.1"/>
    </source>
</evidence>
<dbReference type="Proteomes" id="UP000279235">
    <property type="component" value="Unassembled WGS sequence"/>
</dbReference>
<evidence type="ECO:0000313" key="1">
    <source>
        <dbReference type="EMBL" id="SPB25628.1"/>
    </source>
</evidence>
<dbReference type="RefSeq" id="WP_127093880.1">
    <property type="nucleotide sequence ID" value="NZ_OGTW02000053.1"/>
</dbReference>
<dbReference type="EMBL" id="OGTW01000053">
    <property type="protein sequence ID" value="SPB25628.1"/>
    <property type="molecule type" value="Genomic_DNA"/>
</dbReference>
<protein>
    <submittedName>
        <fullName evidence="1">Uncharacterized protein</fullName>
    </submittedName>
</protein>
<name>A0A2X0R0T1_9LACT</name>
<dbReference type="AlphaFoldDB" id="A0A2X0R0T1"/>
<reference evidence="3" key="2">
    <citation type="submission" date="2018-05" db="EMBL/GenBank/DDBJ databases">
        <authorList>
            <person name="Duru I."/>
        </authorList>
    </citation>
    <scope>NUCLEOTIDE SEQUENCE [LARGE SCALE GENOMIC DNA]</scope>
</reference>
<evidence type="ECO:0000313" key="3">
    <source>
        <dbReference type="Proteomes" id="UP000279235"/>
    </source>
</evidence>
<gene>
    <name evidence="1" type="ORF">AMHIJAGA_01306</name>
</gene>
<dbReference type="EMBL" id="OGTW02000053">
    <property type="protein sequence ID" value="SPS11372.1"/>
    <property type="molecule type" value="Genomic_DNA"/>
</dbReference>
<reference evidence="2" key="3">
    <citation type="submission" date="2018-05" db="EMBL/GenBank/DDBJ databases">
        <authorList>
            <person name="Lanie J.A."/>
            <person name="Ng W.-L."/>
            <person name="Kazmierczak K.M."/>
            <person name="Andrzejewski T.M."/>
            <person name="Davidsen T.M."/>
            <person name="Wayne K.J."/>
            <person name="Tettelin H."/>
            <person name="Glass J.I."/>
            <person name="Rusch D."/>
            <person name="Podicherti R."/>
            <person name="Tsui H.-C.T."/>
            <person name="Winkler M.E."/>
        </authorList>
    </citation>
    <scope>NUCLEOTIDE SEQUENCE</scope>
    <source>
        <strain evidence="2">Lactococcus lactis</strain>
    </source>
</reference>
<accession>A0A2X0R0T1</accession>
<reference evidence="1" key="1">
    <citation type="submission" date="2018-01" db="EMBL/GenBank/DDBJ databases">
        <authorList>
            <person name="Gaut B.S."/>
            <person name="Morton B.R."/>
            <person name="Clegg M.T."/>
            <person name="Duvall M.R."/>
        </authorList>
    </citation>
    <scope>NUCLEOTIDE SEQUENCE</scope>
    <source>
        <strain evidence="1">Lactococcus lactis</strain>
    </source>
</reference>
<organism evidence="1">
    <name type="scientific">Lactococcus lactis</name>
    <dbReference type="NCBI Taxonomy" id="1358"/>
    <lineage>
        <taxon>Bacteria</taxon>
        <taxon>Bacillati</taxon>
        <taxon>Bacillota</taxon>
        <taxon>Bacilli</taxon>
        <taxon>Lactobacillales</taxon>
        <taxon>Streptococcaceae</taxon>
        <taxon>Lactococcus</taxon>
    </lineage>
</organism>
<proteinExistence type="predicted"/>